<dbReference type="VEuPathDB" id="MicrosporidiaDB:A0H76_1360"/>
<accession>A0A1X0Q8Y8</accession>
<name>A0A1X0Q8Y8_9MICR</name>
<evidence type="ECO:0000313" key="2">
    <source>
        <dbReference type="EMBL" id="ORD96217.1"/>
    </source>
</evidence>
<keyword evidence="3" id="KW-1185">Reference proteome</keyword>
<evidence type="ECO:0000313" key="3">
    <source>
        <dbReference type="Proteomes" id="UP000192356"/>
    </source>
</evidence>
<comment type="caution">
    <text evidence="2">The sequence shown here is derived from an EMBL/GenBank/DDBJ whole genome shotgun (WGS) entry which is preliminary data.</text>
</comment>
<dbReference type="EMBL" id="LVKB01000115">
    <property type="protein sequence ID" value="ORD96217.1"/>
    <property type="molecule type" value="Genomic_DNA"/>
</dbReference>
<dbReference type="VEuPathDB" id="MicrosporidiaDB:HERIO_1844"/>
<organism evidence="2 3">
    <name type="scientific">Hepatospora eriocheir</name>
    <dbReference type="NCBI Taxonomy" id="1081669"/>
    <lineage>
        <taxon>Eukaryota</taxon>
        <taxon>Fungi</taxon>
        <taxon>Fungi incertae sedis</taxon>
        <taxon>Microsporidia</taxon>
        <taxon>Hepatosporidae</taxon>
        <taxon>Hepatospora</taxon>
    </lineage>
</organism>
<proteinExistence type="predicted"/>
<protein>
    <recommendedName>
        <fullName evidence="1">5'-3' DNA helicase ZGRF1-like N-terminal domain-containing protein</fullName>
    </recommendedName>
</protein>
<dbReference type="Pfam" id="PF10382">
    <property type="entry name" value="ZGRF1-like_N"/>
    <property type="match status" value="1"/>
</dbReference>
<dbReference type="AlphaFoldDB" id="A0A1X0Q8Y8"/>
<dbReference type="Proteomes" id="UP000192356">
    <property type="component" value="Unassembled WGS sequence"/>
</dbReference>
<gene>
    <name evidence="2" type="ORF">HERIO_1844</name>
</gene>
<feature type="domain" description="5'-3' DNA helicase ZGRF1-like N-terminal" evidence="1">
    <location>
        <begin position="2"/>
        <end position="64"/>
    </location>
</feature>
<dbReference type="InterPro" id="IPR018838">
    <property type="entry name" value="ZGRF1-like_N"/>
</dbReference>
<evidence type="ECO:0000259" key="1">
    <source>
        <dbReference type="Pfam" id="PF10382"/>
    </source>
</evidence>
<sequence length="111" mass="13144">MECSFTKDKIKKRKKYLDGFISYKNDKIILKDENNKTILTTTSYKINEDDYIETSMYLIYLDKLNLLFNNSNNNLINNSSNNLINNSNLLINNSYNNIKRSNEEILKLFKN</sequence>
<reference evidence="2 3" key="1">
    <citation type="journal article" date="2017" name="Environ. Microbiol.">
        <title>Decay of the glycolytic pathway and adaptation to intranuclear parasitism within Enterocytozoonidae microsporidia.</title>
        <authorList>
            <person name="Wiredu Boakye D."/>
            <person name="Jaroenlak P."/>
            <person name="Prachumwat A."/>
            <person name="Williams T.A."/>
            <person name="Bateman K.S."/>
            <person name="Itsathitphaisarn O."/>
            <person name="Sritunyalucksana K."/>
            <person name="Paszkiewicz K.H."/>
            <person name="Moore K.A."/>
            <person name="Stentiford G.D."/>
            <person name="Williams B.A."/>
        </authorList>
    </citation>
    <scope>NUCLEOTIDE SEQUENCE [LARGE SCALE GENOMIC DNA]</scope>
    <source>
        <strain evidence="2 3">GB1</strain>
    </source>
</reference>